<evidence type="ECO:0000313" key="5">
    <source>
        <dbReference type="Proteomes" id="UP001295423"/>
    </source>
</evidence>
<feature type="compositionally biased region" description="Polar residues" evidence="2">
    <location>
        <begin position="190"/>
        <end position="199"/>
    </location>
</feature>
<feature type="compositionally biased region" description="Acidic residues" evidence="2">
    <location>
        <begin position="410"/>
        <end position="422"/>
    </location>
</feature>
<keyword evidence="1" id="KW-0175">Coiled coil</keyword>
<feature type="domain" description="Cyclin N-terminal" evidence="3">
    <location>
        <begin position="568"/>
        <end position="619"/>
    </location>
</feature>
<feature type="region of interest" description="Disordered" evidence="2">
    <location>
        <begin position="149"/>
        <end position="170"/>
    </location>
</feature>
<dbReference type="SUPFAM" id="SSF47954">
    <property type="entry name" value="Cyclin-like"/>
    <property type="match status" value="1"/>
</dbReference>
<feature type="compositionally biased region" description="Basic and acidic residues" evidence="2">
    <location>
        <begin position="12"/>
        <end position="27"/>
    </location>
</feature>
<feature type="compositionally biased region" description="Basic and acidic residues" evidence="2">
    <location>
        <begin position="776"/>
        <end position="791"/>
    </location>
</feature>
<evidence type="ECO:0000256" key="2">
    <source>
        <dbReference type="SAM" id="MobiDB-lite"/>
    </source>
</evidence>
<feature type="region of interest" description="Disordered" evidence="2">
    <location>
        <begin position="1"/>
        <end position="103"/>
    </location>
</feature>
<organism evidence="4 5">
    <name type="scientific">Cylindrotheca closterium</name>
    <dbReference type="NCBI Taxonomy" id="2856"/>
    <lineage>
        <taxon>Eukaryota</taxon>
        <taxon>Sar</taxon>
        <taxon>Stramenopiles</taxon>
        <taxon>Ochrophyta</taxon>
        <taxon>Bacillariophyta</taxon>
        <taxon>Bacillariophyceae</taxon>
        <taxon>Bacillariophycidae</taxon>
        <taxon>Bacillariales</taxon>
        <taxon>Bacillariaceae</taxon>
        <taxon>Cylindrotheca</taxon>
    </lineage>
</organism>
<dbReference type="InterPro" id="IPR012388">
    <property type="entry name" value="CABLES1/2"/>
</dbReference>
<evidence type="ECO:0000256" key="1">
    <source>
        <dbReference type="SAM" id="Coils"/>
    </source>
</evidence>
<comment type="caution">
    <text evidence="4">The sequence shown here is derived from an EMBL/GenBank/DDBJ whole genome shotgun (WGS) entry which is preliminary data.</text>
</comment>
<dbReference type="InterPro" id="IPR006671">
    <property type="entry name" value="Cyclin_N"/>
</dbReference>
<feature type="compositionally biased region" description="Polar residues" evidence="2">
    <location>
        <begin position="834"/>
        <end position="845"/>
    </location>
</feature>
<reference evidence="4" key="1">
    <citation type="submission" date="2023-08" db="EMBL/GenBank/DDBJ databases">
        <authorList>
            <person name="Audoor S."/>
            <person name="Bilcke G."/>
        </authorList>
    </citation>
    <scope>NUCLEOTIDE SEQUENCE</scope>
</reference>
<proteinExistence type="predicted"/>
<feature type="region of interest" description="Disordered" evidence="2">
    <location>
        <begin position="776"/>
        <end position="855"/>
    </location>
</feature>
<feature type="compositionally biased region" description="Basic and acidic residues" evidence="2">
    <location>
        <begin position="390"/>
        <end position="400"/>
    </location>
</feature>
<dbReference type="Pfam" id="PF00134">
    <property type="entry name" value="Cyclin_N"/>
    <property type="match status" value="1"/>
</dbReference>
<evidence type="ECO:0000259" key="3">
    <source>
        <dbReference type="Pfam" id="PF00134"/>
    </source>
</evidence>
<feature type="compositionally biased region" description="Low complexity" evidence="2">
    <location>
        <begin position="513"/>
        <end position="527"/>
    </location>
</feature>
<feature type="region of interest" description="Disordered" evidence="2">
    <location>
        <begin position="513"/>
        <end position="544"/>
    </location>
</feature>
<dbReference type="AlphaFoldDB" id="A0AAD2G0T5"/>
<dbReference type="InterPro" id="IPR016181">
    <property type="entry name" value="Acyl_CoA_acyltransferase"/>
</dbReference>
<dbReference type="Proteomes" id="UP001295423">
    <property type="component" value="Unassembled WGS sequence"/>
</dbReference>
<evidence type="ECO:0000313" key="4">
    <source>
        <dbReference type="EMBL" id="CAJ1956403.1"/>
    </source>
</evidence>
<feature type="coiled-coil region" evidence="1">
    <location>
        <begin position="733"/>
        <end position="766"/>
    </location>
</feature>
<feature type="compositionally biased region" description="Low complexity" evidence="2">
    <location>
        <begin position="77"/>
        <end position="93"/>
    </location>
</feature>
<feature type="compositionally biased region" description="Polar residues" evidence="2">
    <location>
        <begin position="793"/>
        <end position="809"/>
    </location>
</feature>
<dbReference type="InterPro" id="IPR036915">
    <property type="entry name" value="Cyclin-like_sf"/>
</dbReference>
<dbReference type="SUPFAM" id="SSF55729">
    <property type="entry name" value="Acyl-CoA N-acyltransferases (Nat)"/>
    <property type="match status" value="1"/>
</dbReference>
<feature type="compositionally biased region" description="Polar residues" evidence="2">
    <location>
        <begin position="94"/>
        <end position="103"/>
    </location>
</feature>
<dbReference type="PANTHER" id="PTHR22896:SF0">
    <property type="entry name" value="CYCLIN N-TERMINAL DOMAIN-CONTAINING PROTEIN"/>
    <property type="match status" value="1"/>
</dbReference>
<dbReference type="Gene3D" id="3.40.630.30">
    <property type="match status" value="1"/>
</dbReference>
<feature type="region of interest" description="Disordered" evidence="2">
    <location>
        <begin position="390"/>
        <end position="431"/>
    </location>
</feature>
<feature type="region of interest" description="Disordered" evidence="2">
    <location>
        <begin position="187"/>
        <end position="215"/>
    </location>
</feature>
<keyword evidence="5" id="KW-1185">Reference proteome</keyword>
<gene>
    <name evidence="4" type="ORF">CYCCA115_LOCUS16216</name>
</gene>
<protein>
    <recommendedName>
        <fullName evidence="3">Cyclin N-terminal domain-containing protein</fullName>
    </recommendedName>
</protein>
<dbReference type="CDD" id="cd20556">
    <property type="entry name" value="CYCLIN_CABLES"/>
    <property type="match status" value="1"/>
</dbReference>
<dbReference type="Gene3D" id="1.10.472.10">
    <property type="entry name" value="Cyclin-like"/>
    <property type="match status" value="1"/>
</dbReference>
<dbReference type="GO" id="GO:0051726">
    <property type="term" value="P:regulation of cell cycle"/>
    <property type="evidence" value="ECO:0007669"/>
    <property type="project" value="InterPro"/>
</dbReference>
<accession>A0AAD2G0T5</accession>
<dbReference type="EMBL" id="CAKOGP040001914">
    <property type="protein sequence ID" value="CAJ1956403.1"/>
    <property type="molecule type" value="Genomic_DNA"/>
</dbReference>
<name>A0AAD2G0T5_9STRA</name>
<sequence>MPSSLPTIISHESIRKPSVEDGFERPLEITTNAASVRPRRGSASGSMTPTETPRRPKRRGSASGSMNTVSYAPEITSSGMSSRRPRRGSASGSTNPISSATGSKTGYKREIAALEFLLGIPMKAERDIVHQGWLQQNGMVDMKRNNKKADDAAATPVARSGSGDIRSGNGDMPPLVGHHGRWWEKWVGNPSKQMDPSRSSRIEEEELEQPNQFDESLRSATFRNRHQVVSMVHAPGRRLEGDDAIRIEMPKEIKKSSGQRHIARIAAKREWELEIAHGIDNAALRSSASNASDARKDHPPLLDGRIFFSAAGSYPCEVFSIIRYEPKKEEAARRRKKLEARGGGGSEFIVPARDWRGISYRALLPARKQGKHRSRSNDNSLMLFDRFQNHHDPLENKRSTNETASTGSETLEESDDTDDEPDTYVPGLLDDPEMVLGRHRNVMIGDRSTGCIVASTIQFVQPTLLKSNLNKQFRERFDGWEPPKVQRPFIGAQIVDGVYTLKEDDGHGASQSLAIESGSNISSSTGSQRKRQGSMSSMPGVDSSEIIRMPPSLTLSKIRSLKLQALRAAVKARLEISTVALAIVYFERLCLDCRIDKTNRRLSFAACLLLAVKINESHVGLVMTHEDRSGASSSKALAANRIQSLYRPTKKSNNMFSSLLEFFTQEWEISLKHLFSAEWGVFAALQFRLHAKPSQVAFHYRRLLKSLGWNPRQYLGGEMFSFWQTALAHEEYLRQERQVRIEMRQQAKEKEELMQLQREMGRLETIDDAGIETIIEKDVDKETEKEQEKETPQLATPNSLPSKRQSNSLEPKKQIRRGLSLLNRFGPGTKPTKRSLSTDRVSQSDELGLENDNLTTRKLPLSTSVPMLSSLLPGDGRADDVDTTSAAVAKRYSNTDNTAKSLEPDHLGRGDFCKASIHQLFQQTFADSANEQEGQIVGQLSWDLMYQTLSEDLFVFVVTTDDSTRVAGCFIFSRLALSEQTNIISFLLSPMAVQTTHQKRGIRQDLLRFAMDALKKREPNIDLLATYGDPNYYSNVEFQLVTTAVIPAPLPLSVPKGWLVAGTAFAPKGYFIDTGTKLFCRAALNKKELWSRRHPT</sequence>
<dbReference type="PANTHER" id="PTHR22896">
    <property type="entry name" value="CDK5 AND ABL1 ENZYME SUBSTRATE 1"/>
    <property type="match status" value="1"/>
</dbReference>